<evidence type="ECO:0000313" key="2">
    <source>
        <dbReference type="Proteomes" id="UP001595693"/>
    </source>
</evidence>
<name>A0ABV8DBH7_9BURK</name>
<accession>A0ABV8DBH7</accession>
<dbReference type="Proteomes" id="UP001595693">
    <property type="component" value="Unassembled WGS sequence"/>
</dbReference>
<proteinExistence type="predicted"/>
<keyword evidence="2" id="KW-1185">Reference proteome</keyword>
<dbReference type="EMBL" id="JBHSAJ010000037">
    <property type="protein sequence ID" value="MFC3935693.1"/>
    <property type="molecule type" value="Genomic_DNA"/>
</dbReference>
<dbReference type="RefSeq" id="WP_252635569.1">
    <property type="nucleotide sequence ID" value="NZ_JAMXAX010000009.1"/>
</dbReference>
<protein>
    <submittedName>
        <fullName evidence="1">DUF4224 domain-containing protein</fullName>
    </submittedName>
</protein>
<comment type="caution">
    <text evidence="1">The sequence shown here is derived from an EMBL/GenBank/DDBJ whole genome shotgun (WGS) entry which is preliminary data.</text>
</comment>
<organism evidence="1 2">
    <name type="scientific">Acidovorax facilis</name>
    <dbReference type="NCBI Taxonomy" id="12917"/>
    <lineage>
        <taxon>Bacteria</taxon>
        <taxon>Pseudomonadati</taxon>
        <taxon>Pseudomonadota</taxon>
        <taxon>Betaproteobacteria</taxon>
        <taxon>Burkholderiales</taxon>
        <taxon>Comamonadaceae</taxon>
        <taxon>Acidovorax</taxon>
    </lineage>
</organism>
<reference evidence="2" key="1">
    <citation type="journal article" date="2019" name="Int. J. Syst. Evol. Microbiol.">
        <title>The Global Catalogue of Microorganisms (GCM) 10K type strain sequencing project: providing services to taxonomists for standard genome sequencing and annotation.</title>
        <authorList>
            <consortium name="The Broad Institute Genomics Platform"/>
            <consortium name="The Broad Institute Genome Sequencing Center for Infectious Disease"/>
            <person name="Wu L."/>
            <person name="Ma J."/>
        </authorList>
    </citation>
    <scope>NUCLEOTIDE SEQUENCE [LARGE SCALE GENOMIC DNA]</scope>
    <source>
        <strain evidence="2">CCUG 2113</strain>
    </source>
</reference>
<evidence type="ECO:0000313" key="1">
    <source>
        <dbReference type="EMBL" id="MFC3935693.1"/>
    </source>
</evidence>
<gene>
    <name evidence="1" type="ORF">ACFOW3_13810</name>
</gene>
<sequence>MSTFLNQREIADLTGVRIGKGGKTREQLQVAELKRMKIPHFVNARGCPVVARAVIEGGAQQPPQQHKGWEPALA</sequence>